<dbReference type="EMBL" id="LSSL01007638">
    <property type="protein sequence ID" value="OLY77828.1"/>
    <property type="molecule type" value="Genomic_DNA"/>
</dbReference>
<keyword evidence="5" id="KW-0804">Transcription</keyword>
<dbReference type="FunFam" id="1.20.1160.11:FF:000001">
    <property type="entry name" value="Paired amphipathic helix protein Sin3"/>
    <property type="match status" value="1"/>
</dbReference>
<evidence type="ECO:0000313" key="11">
    <source>
        <dbReference type="Proteomes" id="UP000187455"/>
    </source>
</evidence>
<dbReference type="Pfam" id="PF08295">
    <property type="entry name" value="Sin3_corepress"/>
    <property type="match status" value="1"/>
</dbReference>
<dbReference type="InterPro" id="IPR036600">
    <property type="entry name" value="PAH_sf"/>
</dbReference>
<keyword evidence="11" id="KW-1185">Reference proteome</keyword>
<dbReference type="InterPro" id="IPR039774">
    <property type="entry name" value="Sin3-like"/>
</dbReference>
<feature type="region of interest" description="Disordered" evidence="8">
    <location>
        <begin position="1122"/>
        <end position="1148"/>
    </location>
</feature>
<comment type="subcellular location">
    <subcellularLocation>
        <location evidence="1 7">Nucleus</location>
    </subcellularLocation>
</comment>
<dbReference type="Pfam" id="PF02671">
    <property type="entry name" value="PAH"/>
    <property type="match status" value="3"/>
</dbReference>
<feature type="compositionally biased region" description="Polar residues" evidence="8">
    <location>
        <begin position="1420"/>
        <end position="1429"/>
    </location>
</feature>
<dbReference type="FunFam" id="1.20.1160.11:FF:000003">
    <property type="entry name" value="Paired amphipathic helix SIN3-like protein"/>
    <property type="match status" value="1"/>
</dbReference>
<dbReference type="PANTHER" id="PTHR12346">
    <property type="entry name" value="SIN3B-RELATED"/>
    <property type="match status" value="1"/>
</dbReference>
<feature type="compositionally biased region" description="Polar residues" evidence="8">
    <location>
        <begin position="325"/>
        <end position="346"/>
    </location>
</feature>
<feature type="region of interest" description="Disordered" evidence="8">
    <location>
        <begin position="97"/>
        <end position="175"/>
    </location>
</feature>
<feature type="region of interest" description="Disordered" evidence="8">
    <location>
        <begin position="323"/>
        <end position="349"/>
    </location>
</feature>
<keyword evidence="4" id="KW-0805">Transcription regulation</keyword>
<feature type="region of interest" description="Disordered" evidence="8">
    <location>
        <begin position="52"/>
        <end position="81"/>
    </location>
</feature>
<dbReference type="InterPro" id="IPR031693">
    <property type="entry name" value="Sin3_C"/>
</dbReference>
<dbReference type="Pfam" id="PF16879">
    <property type="entry name" value="Sin3a_C"/>
    <property type="match status" value="1"/>
</dbReference>
<accession>A0A1R0GLS3</accession>
<protein>
    <submittedName>
        <fullName evidence="10">Transcriptional regulatory protein SIN3</fullName>
    </submittedName>
</protein>
<feature type="region of interest" description="Disordered" evidence="8">
    <location>
        <begin position="1420"/>
        <end position="1465"/>
    </location>
</feature>
<dbReference type="GO" id="GO:0010628">
    <property type="term" value="P:positive regulation of gene expression"/>
    <property type="evidence" value="ECO:0007669"/>
    <property type="project" value="UniProtKB-ARBA"/>
</dbReference>
<gene>
    <name evidence="10" type="ORF">AYI68_g8136</name>
</gene>
<dbReference type="InterPro" id="IPR013194">
    <property type="entry name" value="HDAC_interact_dom"/>
</dbReference>
<evidence type="ECO:0000256" key="2">
    <source>
        <dbReference type="ARBA" id="ARBA00022491"/>
    </source>
</evidence>
<evidence type="ECO:0000256" key="1">
    <source>
        <dbReference type="ARBA" id="ARBA00004123"/>
    </source>
</evidence>
<evidence type="ECO:0000256" key="8">
    <source>
        <dbReference type="SAM" id="MobiDB-lite"/>
    </source>
</evidence>
<reference evidence="10 11" key="1">
    <citation type="journal article" date="2016" name="Mol. Biol. Evol.">
        <title>Genome-Wide Survey of Gut Fungi (Harpellales) Reveals the First Horizontally Transferred Ubiquitin Gene from a Mosquito Host.</title>
        <authorList>
            <person name="Wang Y."/>
            <person name="White M.M."/>
            <person name="Kvist S."/>
            <person name="Moncalvo J.M."/>
        </authorList>
    </citation>
    <scope>NUCLEOTIDE SEQUENCE [LARGE SCALE GENOMIC DNA]</scope>
    <source>
        <strain evidence="10 11">ALG-7-W6</strain>
    </source>
</reference>
<feature type="region of interest" description="Disordered" evidence="8">
    <location>
        <begin position="1"/>
        <end position="23"/>
    </location>
</feature>
<dbReference type="InterPro" id="IPR003822">
    <property type="entry name" value="PAH"/>
</dbReference>
<evidence type="ECO:0000256" key="7">
    <source>
        <dbReference type="PROSITE-ProRule" id="PRU00810"/>
    </source>
</evidence>
<dbReference type="Proteomes" id="UP000187455">
    <property type="component" value="Unassembled WGS sequence"/>
</dbReference>
<dbReference type="GO" id="GO:0000122">
    <property type="term" value="P:negative regulation of transcription by RNA polymerase II"/>
    <property type="evidence" value="ECO:0007669"/>
    <property type="project" value="TreeGrafter"/>
</dbReference>
<feature type="compositionally biased region" description="Basic and acidic residues" evidence="8">
    <location>
        <begin position="1432"/>
        <end position="1441"/>
    </location>
</feature>
<dbReference type="FunFam" id="1.20.1160.11:FF:000002">
    <property type="entry name" value="Paired amphipathic helix protein SIN3"/>
    <property type="match status" value="1"/>
</dbReference>
<dbReference type="Gene3D" id="1.20.1160.11">
    <property type="entry name" value="Paired amphipathic helix"/>
    <property type="match status" value="3"/>
</dbReference>
<evidence type="ECO:0000256" key="4">
    <source>
        <dbReference type="ARBA" id="ARBA00023015"/>
    </source>
</evidence>
<dbReference type="GO" id="GO:0003714">
    <property type="term" value="F:transcription corepressor activity"/>
    <property type="evidence" value="ECO:0007669"/>
    <property type="project" value="InterPro"/>
</dbReference>
<dbReference type="STRING" id="133383.A0A1R0GLS3"/>
<evidence type="ECO:0000256" key="5">
    <source>
        <dbReference type="ARBA" id="ARBA00023163"/>
    </source>
</evidence>
<dbReference type="SMART" id="SM00761">
    <property type="entry name" value="HDAC_interact"/>
    <property type="match status" value="1"/>
</dbReference>
<keyword evidence="6 7" id="KW-0539">Nucleus</keyword>
<organism evidence="10 11">
    <name type="scientific">Smittium mucronatum</name>
    <dbReference type="NCBI Taxonomy" id="133383"/>
    <lineage>
        <taxon>Eukaryota</taxon>
        <taxon>Fungi</taxon>
        <taxon>Fungi incertae sedis</taxon>
        <taxon>Zoopagomycota</taxon>
        <taxon>Kickxellomycotina</taxon>
        <taxon>Harpellomycetes</taxon>
        <taxon>Harpellales</taxon>
        <taxon>Legeriomycetaceae</taxon>
        <taxon>Smittium</taxon>
    </lineage>
</organism>
<dbReference type="OrthoDB" id="10265969at2759"/>
<dbReference type="PANTHER" id="PTHR12346:SF0">
    <property type="entry name" value="SIN3A, ISOFORM G"/>
    <property type="match status" value="1"/>
</dbReference>
<evidence type="ECO:0000256" key="3">
    <source>
        <dbReference type="ARBA" id="ARBA00022737"/>
    </source>
</evidence>
<proteinExistence type="predicted"/>
<evidence type="ECO:0000313" key="10">
    <source>
        <dbReference type="EMBL" id="OLY77828.1"/>
    </source>
</evidence>
<feature type="domain" description="Histone deacetylase interacting" evidence="9">
    <location>
        <begin position="702"/>
        <end position="803"/>
    </location>
</feature>
<evidence type="ECO:0000256" key="6">
    <source>
        <dbReference type="ARBA" id="ARBA00023242"/>
    </source>
</evidence>
<comment type="caution">
    <text evidence="10">The sequence shown here is derived from an EMBL/GenBank/DDBJ whole genome shotgun (WGS) entry which is preliminary data.</text>
</comment>
<dbReference type="GO" id="GO:0033698">
    <property type="term" value="C:Rpd3L complex"/>
    <property type="evidence" value="ECO:0007669"/>
    <property type="project" value="UniProtKB-ARBA"/>
</dbReference>
<keyword evidence="2" id="KW-0678">Repressor</keyword>
<dbReference type="PROSITE" id="PS51477">
    <property type="entry name" value="PAH"/>
    <property type="match status" value="3"/>
</dbReference>
<evidence type="ECO:0000259" key="9">
    <source>
        <dbReference type="SMART" id="SM00761"/>
    </source>
</evidence>
<sequence>MHQSYPYGSGYHEPAQMSHKQGHSKIYDHQMYHTPNIDEYRISSDYHQNDFKSSNRIYQASHHPNVDSEIPPKKLSGQSEYSHIPPRQVYSVYETNTHSQDTNPNISSNAPPPNDQSHPSKYPITWRNANPPKKQPKLKNRPPIPSPDQHKDFPPQSHYPRIPSSRGMPISSINTINPVTHGSVLSEPFEEEQDPNLSDGKPINVKDAMSYLDLVKFQFHNQPEIYNQFLGIMKDFKSNDIDTPGVIDRVSALFAGHPILIQGFNTFLPPGYLIECSENPYAPVRVTTPSNNTNVYHQNDIPKPIPSHPVISQPAEIQLKKANIKPQSKTDPHSNSISSIKPNLTRENVDAPRSISSFESSEQMKSPYNYNNPGNVMYPQNQNPIEFNHAISFVNKIKTRFSNDSERYGEFLDILNSYQRDGEPIANVYEKIRILFSDDEDLLEEFKLFLPDKSQIVNQYQSDAPRHQMQAPPQHELKPHQVVDFEPPSNKINSQLPPLGSFTPVVDENVYPTFEYPNQRPHSPDVKISGHKLNPVTESPSLKNINKKKRAAPIQEVIPNKRRSKINEDQPMKDSQVPPIALPQRKPSDSEKEYIFFEKVKQYLGRSPLYNEFIKLLNLYNQEILDEDDLLDGAEKLIGGDYDLFNWFKLFVNSYKPRKKSQPDLITIQENEFSVDSVSENPKTSELNDDLSIFRPKPILENCKSYGPSYKLLHKIDSESKCSGRDSMCWEVLNDSWVSYPIWASEESEFVHHKKNQYEDALFRCEEDRHEMDINIETNLSLIRVFSSMINQIENMSEDEKSQVNLKTLLNGHSEALFRRALRKIYDSQRLPEILEAFNTHPLVAVTVILKRLKQKDEEWRKQRRVMIKVWREIDSKNFYKSLDHHGLTLKANDRKSLSAKVLISEIESIRLEQLKSNDSDMTSFNKLKHRFQLEYNFENSNIIADLINLVMAYVKKQNSSLSSSEKSEVEGFCDEFFCSFFGDFFEIEKSKFSFQKLNTDDPTSVCSEPSKVENNHGENVNNAEDKYLDLGLSKPVAPQIEDSKESLGDVRASNASNLSSVSIDKNNNTKIEFSRSVSYSNRRSMTPMNLSEVSSMSWVTNGIQNNIPRKSVSDSNMCEFGKKSQDSDDLNISSLSTDKMNKHSKSSESLNIDLNTPKIQENDAEKRKIKDMATSNIKKESRVFYCNSSIYVFIRLFQTLYSRVSTIKKVSLEIQDLSKNKEETVAKKLNIRRIPQVLVEYDLSTIDYYSLMLELVTKQINGSLDSNSFEDSARYLFGPNAHLLLTFDRVVSLISKQVQNLVTDSKSCDLIGLLNEPQVTNNSNLRDYISYRINAQEIVGNNEYVYRFDYLYSTNILTIQLLKPQDSTLDINVSMEDRWAYYVDSYILFEPTEGIPRHKPNAYRFKSFFKKNLEYLNNINKPPSNGSGDRNGGRKRDSKDSGSISNKGEVSKERESSIKSSKSTESLKDSCRKTLLKYPLLPYLKRNINTEDYVNKDFYVSSMSNLEIKIAVNSYKLCFMTNSEDNYVNHSRRCELVSPNLVHNVEQRTNASNKKWNDLVNSKIPVPLEP</sequence>
<keyword evidence="3" id="KW-0677">Repeat</keyword>
<name>A0A1R0GLS3_9FUNG</name>
<dbReference type="SUPFAM" id="SSF47762">
    <property type="entry name" value="PAH2 domain"/>
    <property type="match status" value="3"/>
</dbReference>
<feature type="region of interest" description="Disordered" evidence="8">
    <location>
        <begin position="513"/>
        <end position="586"/>
    </location>
</feature>